<sequence>LDRDLELERRKIRELQDASREREKEYQKLKALHDKFKRKALLAPSTGQEGHPSFGTQLNSGAQQKQRAFMGGNNVNIGAVVGGMEANGVCVSRAVFEKSGSSRKRCTPPKIQRTPIVNRTMPFAPQGPPTNLQQDATVGWTQQQQRQHGHFRNQSHRQPFNASADMTHSYRSATDHSDSANEVENLLVNPSGMRGPTANLGGWTSATPHQRQAQQGIQGAWNSAQKHHDADISLLHTGFSNTAIRRTTSKFRPAGVGR</sequence>
<keyword evidence="4" id="KW-1185">Reference proteome</keyword>
<feature type="coiled-coil region" evidence="1">
    <location>
        <begin position="5"/>
        <end position="35"/>
    </location>
</feature>
<evidence type="ECO:0000256" key="1">
    <source>
        <dbReference type="SAM" id="Coils"/>
    </source>
</evidence>
<organism evidence="3 4">
    <name type="scientific">Sphagnurus paluster</name>
    <dbReference type="NCBI Taxonomy" id="117069"/>
    <lineage>
        <taxon>Eukaryota</taxon>
        <taxon>Fungi</taxon>
        <taxon>Dikarya</taxon>
        <taxon>Basidiomycota</taxon>
        <taxon>Agaricomycotina</taxon>
        <taxon>Agaricomycetes</taxon>
        <taxon>Agaricomycetidae</taxon>
        <taxon>Agaricales</taxon>
        <taxon>Tricholomatineae</taxon>
        <taxon>Lyophyllaceae</taxon>
        <taxon>Sphagnurus</taxon>
    </lineage>
</organism>
<evidence type="ECO:0000256" key="2">
    <source>
        <dbReference type="SAM" id="MobiDB-lite"/>
    </source>
</evidence>
<dbReference type="Proteomes" id="UP000717328">
    <property type="component" value="Unassembled WGS sequence"/>
</dbReference>
<protein>
    <submittedName>
        <fullName evidence="3">Uncharacterized protein</fullName>
    </submittedName>
</protein>
<evidence type="ECO:0000313" key="3">
    <source>
        <dbReference type="EMBL" id="KAG5654075.1"/>
    </source>
</evidence>
<feature type="region of interest" description="Disordered" evidence="2">
    <location>
        <begin position="191"/>
        <end position="220"/>
    </location>
</feature>
<proteinExistence type="predicted"/>
<evidence type="ECO:0000313" key="4">
    <source>
        <dbReference type="Proteomes" id="UP000717328"/>
    </source>
</evidence>
<reference evidence="3" key="1">
    <citation type="submission" date="2021-02" db="EMBL/GenBank/DDBJ databases">
        <authorList>
            <person name="Nieuwenhuis M."/>
            <person name="Van De Peppel L.J.J."/>
        </authorList>
    </citation>
    <scope>NUCLEOTIDE SEQUENCE</scope>
    <source>
        <strain evidence="3">D49</strain>
    </source>
</reference>
<dbReference type="OrthoDB" id="441210at2759"/>
<feature type="non-terminal residue" evidence="3">
    <location>
        <position position="258"/>
    </location>
</feature>
<keyword evidence="1" id="KW-0175">Coiled coil</keyword>
<reference evidence="3" key="2">
    <citation type="submission" date="2021-10" db="EMBL/GenBank/DDBJ databases">
        <title>Phylogenomics reveals ancestral predisposition of the termite-cultivated fungus Termitomyces towards a domesticated lifestyle.</title>
        <authorList>
            <person name="Auxier B."/>
            <person name="Grum-Grzhimaylo A."/>
            <person name="Cardenas M.E."/>
            <person name="Lodge J.D."/>
            <person name="Laessoe T."/>
            <person name="Pedersen O."/>
            <person name="Smith M.E."/>
            <person name="Kuyper T.W."/>
            <person name="Franco-Molano E.A."/>
            <person name="Baroni T.J."/>
            <person name="Aanen D.K."/>
        </authorList>
    </citation>
    <scope>NUCLEOTIDE SEQUENCE</scope>
    <source>
        <strain evidence="3">D49</strain>
    </source>
</reference>
<accession>A0A9P7KMR9</accession>
<dbReference type="EMBL" id="JABCKI010000021">
    <property type="protein sequence ID" value="KAG5654075.1"/>
    <property type="molecule type" value="Genomic_DNA"/>
</dbReference>
<feature type="compositionally biased region" description="Polar residues" evidence="2">
    <location>
        <begin position="202"/>
        <end position="220"/>
    </location>
</feature>
<comment type="caution">
    <text evidence="3">The sequence shown here is derived from an EMBL/GenBank/DDBJ whole genome shotgun (WGS) entry which is preliminary data.</text>
</comment>
<dbReference type="AlphaFoldDB" id="A0A9P7KMR9"/>
<gene>
    <name evidence="3" type="ORF">H0H81_007801</name>
</gene>
<name>A0A9P7KMR9_9AGAR</name>